<evidence type="ECO:0000313" key="9">
    <source>
        <dbReference type="EMBL" id="KAL1131672.1"/>
    </source>
</evidence>
<dbReference type="Gene3D" id="3.40.50.300">
    <property type="entry name" value="P-loop containing nucleotide triphosphate hydrolases"/>
    <property type="match status" value="1"/>
</dbReference>
<dbReference type="SUPFAM" id="SSF52540">
    <property type="entry name" value="P-loop containing nucleoside triphosphate hydrolases"/>
    <property type="match status" value="1"/>
</dbReference>
<dbReference type="GO" id="GO:0006281">
    <property type="term" value="P:DNA repair"/>
    <property type="evidence" value="ECO:0007669"/>
    <property type="project" value="UniProtKB-KW"/>
</dbReference>
<dbReference type="PANTHER" id="PTHR46239:SF1">
    <property type="entry name" value="DNA REPAIR PROTEIN RAD51 HOMOLOG 3"/>
    <property type="match status" value="1"/>
</dbReference>
<dbReference type="AlphaFoldDB" id="A0ABD0YKB2"/>
<dbReference type="InterPro" id="IPR027417">
    <property type="entry name" value="P-loop_NTPase"/>
</dbReference>
<evidence type="ECO:0000256" key="5">
    <source>
        <dbReference type="ARBA" id="ARBA00023204"/>
    </source>
</evidence>
<reference evidence="9 10" key="1">
    <citation type="submission" date="2024-07" db="EMBL/GenBank/DDBJ databases">
        <title>Chromosome-level genome assembly of the water stick insect Ranatra chinensis (Heteroptera: Nepidae).</title>
        <authorList>
            <person name="Liu X."/>
        </authorList>
    </citation>
    <scope>NUCLEOTIDE SEQUENCE [LARGE SCALE GENOMIC DNA]</scope>
    <source>
        <strain evidence="9">Cailab_2021Rc</strain>
        <tissue evidence="9">Muscle</tissue>
    </source>
</reference>
<keyword evidence="4" id="KW-0067">ATP-binding</keyword>
<gene>
    <name evidence="9" type="ORF">AAG570_011285</name>
</gene>
<comment type="caution">
    <text evidence="9">The sequence shown here is derived from an EMBL/GenBank/DDBJ whole genome shotgun (WGS) entry which is preliminary data.</text>
</comment>
<evidence type="ECO:0000259" key="8">
    <source>
        <dbReference type="PROSITE" id="PS50162"/>
    </source>
</evidence>
<dbReference type="GO" id="GO:0005634">
    <property type="term" value="C:nucleus"/>
    <property type="evidence" value="ECO:0007669"/>
    <property type="project" value="UniProtKB-SubCell"/>
</dbReference>
<evidence type="ECO:0000256" key="3">
    <source>
        <dbReference type="ARBA" id="ARBA00022763"/>
    </source>
</evidence>
<dbReference type="InterPro" id="IPR052093">
    <property type="entry name" value="HR_Repair_Mediator"/>
</dbReference>
<evidence type="ECO:0000256" key="2">
    <source>
        <dbReference type="ARBA" id="ARBA00022741"/>
    </source>
</evidence>
<dbReference type="InterPro" id="IPR020588">
    <property type="entry name" value="RecA_ATP-bd"/>
</dbReference>
<protein>
    <recommendedName>
        <fullName evidence="7">DNA repair protein RAD51 homolog 3</fullName>
    </recommendedName>
</protein>
<dbReference type="GO" id="GO:0005524">
    <property type="term" value="F:ATP binding"/>
    <property type="evidence" value="ECO:0007669"/>
    <property type="project" value="UniProtKB-KW"/>
</dbReference>
<feature type="domain" description="RecA family profile 1" evidence="8">
    <location>
        <begin position="66"/>
        <end position="249"/>
    </location>
</feature>
<evidence type="ECO:0000256" key="7">
    <source>
        <dbReference type="ARBA" id="ARBA00040674"/>
    </source>
</evidence>
<keyword evidence="6" id="KW-0539">Nucleus</keyword>
<dbReference type="InterPro" id="IPR013632">
    <property type="entry name" value="Rad51_C"/>
</dbReference>
<sequence length="249" mass="27341">MAAVSRRPRVVWSGLAQRCIWLPFRDLAPKVLEILESHGYGGGFIEDMLNPPPSISAAQALVLESLGETIPSFSEALDEILGGGVALGKLIQVCGSPGSGKTQFVLQLCVDVQIPNVIEGLEGEAVIIDTECSFTVSRFREIADGVVRHCRRLAEANNITESIENFTVDSVLNGVHYTSATSFEKFTSLVHCLKSFLETHPRVKLIVIDSFVFPFLSMTNTLERTRRACVIINKLCDLARKHLIAAMRL</sequence>
<comment type="subcellular location">
    <subcellularLocation>
        <location evidence="1">Nucleus</location>
    </subcellularLocation>
</comment>
<keyword evidence="2" id="KW-0547">Nucleotide-binding</keyword>
<name>A0ABD0YKB2_9HEMI</name>
<evidence type="ECO:0000256" key="4">
    <source>
        <dbReference type="ARBA" id="ARBA00022840"/>
    </source>
</evidence>
<keyword evidence="3" id="KW-0227">DNA damage</keyword>
<evidence type="ECO:0000256" key="6">
    <source>
        <dbReference type="ARBA" id="ARBA00023242"/>
    </source>
</evidence>
<dbReference type="Pfam" id="PF08423">
    <property type="entry name" value="Rad51"/>
    <property type="match status" value="1"/>
</dbReference>
<dbReference type="PROSITE" id="PS50162">
    <property type="entry name" value="RECA_2"/>
    <property type="match status" value="1"/>
</dbReference>
<organism evidence="9 10">
    <name type="scientific">Ranatra chinensis</name>
    <dbReference type="NCBI Taxonomy" id="642074"/>
    <lineage>
        <taxon>Eukaryota</taxon>
        <taxon>Metazoa</taxon>
        <taxon>Ecdysozoa</taxon>
        <taxon>Arthropoda</taxon>
        <taxon>Hexapoda</taxon>
        <taxon>Insecta</taxon>
        <taxon>Pterygota</taxon>
        <taxon>Neoptera</taxon>
        <taxon>Paraneoptera</taxon>
        <taxon>Hemiptera</taxon>
        <taxon>Heteroptera</taxon>
        <taxon>Panheteroptera</taxon>
        <taxon>Nepomorpha</taxon>
        <taxon>Nepidae</taxon>
        <taxon>Ranatrinae</taxon>
        <taxon>Ranatra</taxon>
    </lineage>
</organism>
<evidence type="ECO:0000313" key="10">
    <source>
        <dbReference type="Proteomes" id="UP001558652"/>
    </source>
</evidence>
<keyword evidence="5" id="KW-0234">DNA repair</keyword>
<accession>A0ABD0YKB2</accession>
<dbReference type="Proteomes" id="UP001558652">
    <property type="component" value="Unassembled WGS sequence"/>
</dbReference>
<evidence type="ECO:0000256" key="1">
    <source>
        <dbReference type="ARBA" id="ARBA00004123"/>
    </source>
</evidence>
<keyword evidence="10" id="KW-1185">Reference proteome</keyword>
<dbReference type="PANTHER" id="PTHR46239">
    <property type="entry name" value="DNA REPAIR PROTEIN RAD51 HOMOLOG 3 RAD51C"/>
    <property type="match status" value="1"/>
</dbReference>
<dbReference type="EMBL" id="JBFDAA010000006">
    <property type="protein sequence ID" value="KAL1131672.1"/>
    <property type="molecule type" value="Genomic_DNA"/>
</dbReference>
<proteinExistence type="predicted"/>